<proteinExistence type="predicted"/>
<dbReference type="OrthoDB" id="6617942at2759"/>
<dbReference type="Proteomes" id="UP000499080">
    <property type="component" value="Unassembled WGS sequence"/>
</dbReference>
<name>A0A4Y2CRL3_ARAVE</name>
<protein>
    <submittedName>
        <fullName evidence="1">Uncharacterized protein</fullName>
    </submittedName>
</protein>
<sequence>MELNEININKTDFSKDQQYFLDIVREIQTGKCAPDLAVRDPGPLSHSRWLTCATLVLRSFISQTSSTGELKMFVNYIMKTYAPVSFAIKKISIPQIRS</sequence>
<dbReference type="PANTHER" id="PTHR46409:SF1">
    <property type="entry name" value="HTH PSQ-TYPE DOMAIN-CONTAINING PROTEIN"/>
    <property type="match status" value="1"/>
</dbReference>
<keyword evidence="2" id="KW-1185">Reference proteome</keyword>
<reference evidence="1 2" key="1">
    <citation type="journal article" date="2019" name="Sci. Rep.">
        <title>Orb-weaving spider Araneus ventricosus genome elucidates the spidroin gene catalogue.</title>
        <authorList>
            <person name="Kono N."/>
            <person name="Nakamura H."/>
            <person name="Ohtoshi R."/>
            <person name="Moran D.A.P."/>
            <person name="Shinohara A."/>
            <person name="Yoshida Y."/>
            <person name="Fujiwara M."/>
            <person name="Mori M."/>
            <person name="Tomita M."/>
            <person name="Arakawa K."/>
        </authorList>
    </citation>
    <scope>NUCLEOTIDE SEQUENCE [LARGE SCALE GENOMIC DNA]</scope>
</reference>
<accession>A0A4Y2CRL3</accession>
<dbReference type="EMBL" id="BGPR01000231">
    <property type="protein sequence ID" value="GBM06556.1"/>
    <property type="molecule type" value="Genomic_DNA"/>
</dbReference>
<dbReference type="PANTHER" id="PTHR46409">
    <property type="entry name" value="HTH PSQ-TYPE DOMAIN-CONTAINING PROTEIN"/>
    <property type="match status" value="1"/>
</dbReference>
<evidence type="ECO:0000313" key="1">
    <source>
        <dbReference type="EMBL" id="GBM06556.1"/>
    </source>
</evidence>
<organism evidence="1 2">
    <name type="scientific">Araneus ventricosus</name>
    <name type="common">Orbweaver spider</name>
    <name type="synonym">Epeira ventricosa</name>
    <dbReference type="NCBI Taxonomy" id="182803"/>
    <lineage>
        <taxon>Eukaryota</taxon>
        <taxon>Metazoa</taxon>
        <taxon>Ecdysozoa</taxon>
        <taxon>Arthropoda</taxon>
        <taxon>Chelicerata</taxon>
        <taxon>Arachnida</taxon>
        <taxon>Araneae</taxon>
        <taxon>Araneomorphae</taxon>
        <taxon>Entelegynae</taxon>
        <taxon>Araneoidea</taxon>
        <taxon>Araneidae</taxon>
        <taxon>Araneus</taxon>
    </lineage>
</organism>
<comment type="caution">
    <text evidence="1">The sequence shown here is derived from an EMBL/GenBank/DDBJ whole genome shotgun (WGS) entry which is preliminary data.</text>
</comment>
<dbReference type="AlphaFoldDB" id="A0A4Y2CRL3"/>
<evidence type="ECO:0000313" key="2">
    <source>
        <dbReference type="Proteomes" id="UP000499080"/>
    </source>
</evidence>
<gene>
    <name evidence="1" type="ORF">AVEN_220007_1</name>
</gene>